<feature type="domain" description="Sigma-54 factor interaction" evidence="6">
    <location>
        <begin position="24"/>
        <end position="251"/>
    </location>
</feature>
<keyword evidence="2" id="KW-0067">ATP-binding</keyword>
<evidence type="ECO:0000259" key="6">
    <source>
        <dbReference type="PROSITE" id="PS50045"/>
    </source>
</evidence>
<dbReference type="GO" id="GO:0003677">
    <property type="term" value="F:DNA binding"/>
    <property type="evidence" value="ECO:0007669"/>
    <property type="project" value="UniProtKB-KW"/>
</dbReference>
<keyword evidence="5" id="KW-0804">Transcription</keyword>
<evidence type="ECO:0000256" key="1">
    <source>
        <dbReference type="ARBA" id="ARBA00022741"/>
    </source>
</evidence>
<protein>
    <recommendedName>
        <fullName evidence="6">Sigma-54 factor interaction domain-containing protein</fullName>
    </recommendedName>
</protein>
<name>A0A382Q6B4_9ZZZZ</name>
<dbReference type="PROSITE" id="PS50045">
    <property type="entry name" value="SIGMA54_INTERACT_4"/>
    <property type="match status" value="1"/>
</dbReference>
<dbReference type="SUPFAM" id="SSF52540">
    <property type="entry name" value="P-loop containing nucleoside triphosphate hydrolases"/>
    <property type="match status" value="1"/>
</dbReference>
<dbReference type="Pfam" id="PF00158">
    <property type="entry name" value="Sigma54_activat"/>
    <property type="match status" value="1"/>
</dbReference>
<evidence type="ECO:0000256" key="3">
    <source>
        <dbReference type="ARBA" id="ARBA00023015"/>
    </source>
</evidence>
<dbReference type="GO" id="GO:0006355">
    <property type="term" value="P:regulation of DNA-templated transcription"/>
    <property type="evidence" value="ECO:0007669"/>
    <property type="project" value="InterPro"/>
</dbReference>
<organism evidence="7">
    <name type="scientific">marine metagenome</name>
    <dbReference type="NCBI Taxonomy" id="408172"/>
    <lineage>
        <taxon>unclassified sequences</taxon>
        <taxon>metagenomes</taxon>
        <taxon>ecological metagenomes</taxon>
    </lineage>
</organism>
<dbReference type="InterPro" id="IPR025943">
    <property type="entry name" value="Sigma_54_int_dom_ATP-bd_2"/>
</dbReference>
<dbReference type="SMART" id="SM00382">
    <property type="entry name" value="AAA"/>
    <property type="match status" value="1"/>
</dbReference>
<evidence type="ECO:0000256" key="5">
    <source>
        <dbReference type="ARBA" id="ARBA00023163"/>
    </source>
</evidence>
<gene>
    <name evidence="7" type="ORF">METZ01_LOCUS333374</name>
</gene>
<dbReference type="PANTHER" id="PTHR32071">
    <property type="entry name" value="TRANSCRIPTIONAL REGULATORY PROTEIN"/>
    <property type="match status" value="1"/>
</dbReference>
<dbReference type="EMBL" id="UINC01111937">
    <property type="protein sequence ID" value="SVC80520.1"/>
    <property type="molecule type" value="Genomic_DNA"/>
</dbReference>
<dbReference type="InterPro" id="IPR058031">
    <property type="entry name" value="AAA_lid_NorR"/>
</dbReference>
<dbReference type="FunFam" id="3.40.50.300:FF:000006">
    <property type="entry name" value="DNA-binding transcriptional regulator NtrC"/>
    <property type="match status" value="1"/>
</dbReference>
<reference evidence="7" key="1">
    <citation type="submission" date="2018-05" db="EMBL/GenBank/DDBJ databases">
        <authorList>
            <person name="Lanie J.A."/>
            <person name="Ng W.-L."/>
            <person name="Kazmierczak K.M."/>
            <person name="Andrzejewski T.M."/>
            <person name="Davidsen T.M."/>
            <person name="Wayne K.J."/>
            <person name="Tettelin H."/>
            <person name="Glass J.I."/>
            <person name="Rusch D."/>
            <person name="Podicherti R."/>
            <person name="Tsui H.-C.T."/>
            <person name="Winkler M.E."/>
        </authorList>
    </citation>
    <scope>NUCLEOTIDE SEQUENCE</scope>
</reference>
<dbReference type="PROSITE" id="PS00688">
    <property type="entry name" value="SIGMA54_INTERACT_3"/>
    <property type="match status" value="1"/>
</dbReference>
<keyword evidence="4" id="KW-0238">DNA-binding</keyword>
<feature type="non-terminal residue" evidence="7">
    <location>
        <position position="336"/>
    </location>
</feature>
<feature type="non-terminal residue" evidence="7">
    <location>
        <position position="1"/>
    </location>
</feature>
<proteinExistence type="predicted"/>
<keyword evidence="3" id="KW-0805">Transcription regulation</keyword>
<accession>A0A382Q6B4</accession>
<sequence length="336" mass="37437">QDSPEKWTQISRKARSILLKTDSYVFVDEVSQHLLALIERVGASEVTVLMNGPTGSGKEVLARLTHDFSPRRSGPFVPVNCAALPESLAESLLFGHAKGAFTGAAKSTIGFFERAEGGTLFLDEIGELSLQIQAKLLRGIQEKEITPVGNSEARPVNVRVVSATNRDLGKSIKFGTFREDLYFRISTFRINVPGLNERRDDILPLANFFLVKYENGTREHRFTPDATAKLLGYEWPGNVRELENVIQRAIVLSDDDFIDADNLFFDEVIDFGEDSSQLAGESYSNAGRDILRGTTKSYPLGNQSTQPDRKNLQSAMDANEFRVIAETLRTCRTRKE</sequence>
<dbReference type="PROSITE" id="PS00676">
    <property type="entry name" value="SIGMA54_INTERACT_2"/>
    <property type="match status" value="1"/>
</dbReference>
<dbReference type="CDD" id="cd00009">
    <property type="entry name" value="AAA"/>
    <property type="match status" value="1"/>
</dbReference>
<keyword evidence="1" id="KW-0547">Nucleotide-binding</keyword>
<dbReference type="PANTHER" id="PTHR32071:SF21">
    <property type="entry name" value="TRANSCRIPTIONAL REGULATORY PROTEIN FLGR"/>
    <property type="match status" value="1"/>
</dbReference>
<dbReference type="Pfam" id="PF25601">
    <property type="entry name" value="AAA_lid_14"/>
    <property type="match status" value="1"/>
</dbReference>
<dbReference type="InterPro" id="IPR002078">
    <property type="entry name" value="Sigma_54_int"/>
</dbReference>
<dbReference type="InterPro" id="IPR003593">
    <property type="entry name" value="AAA+_ATPase"/>
</dbReference>
<evidence type="ECO:0000256" key="4">
    <source>
        <dbReference type="ARBA" id="ARBA00023125"/>
    </source>
</evidence>
<evidence type="ECO:0000256" key="2">
    <source>
        <dbReference type="ARBA" id="ARBA00022840"/>
    </source>
</evidence>
<dbReference type="Gene3D" id="3.40.50.300">
    <property type="entry name" value="P-loop containing nucleotide triphosphate hydrolases"/>
    <property type="match status" value="1"/>
</dbReference>
<evidence type="ECO:0000313" key="7">
    <source>
        <dbReference type="EMBL" id="SVC80520.1"/>
    </source>
</evidence>
<dbReference type="AlphaFoldDB" id="A0A382Q6B4"/>
<dbReference type="GO" id="GO:0005524">
    <property type="term" value="F:ATP binding"/>
    <property type="evidence" value="ECO:0007669"/>
    <property type="project" value="UniProtKB-KW"/>
</dbReference>
<dbReference type="InterPro" id="IPR025944">
    <property type="entry name" value="Sigma_54_int_dom_CS"/>
</dbReference>
<dbReference type="InterPro" id="IPR027417">
    <property type="entry name" value="P-loop_NTPase"/>
</dbReference>
<dbReference type="Gene3D" id="1.10.8.60">
    <property type="match status" value="1"/>
</dbReference>